<dbReference type="Proteomes" id="UP001221142">
    <property type="component" value="Unassembled WGS sequence"/>
</dbReference>
<comment type="caution">
    <text evidence="2">The sequence shown here is derived from an EMBL/GenBank/DDBJ whole genome shotgun (WGS) entry which is preliminary data.</text>
</comment>
<dbReference type="EMBL" id="JARKIF010000005">
    <property type="protein sequence ID" value="KAJ7639577.1"/>
    <property type="molecule type" value="Genomic_DNA"/>
</dbReference>
<protein>
    <submittedName>
        <fullName evidence="2">Uncharacterized protein</fullName>
    </submittedName>
</protein>
<reference evidence="2" key="1">
    <citation type="submission" date="2023-03" db="EMBL/GenBank/DDBJ databases">
        <title>Massive genome expansion in bonnet fungi (Mycena s.s.) driven by repeated elements and novel gene families across ecological guilds.</title>
        <authorList>
            <consortium name="Lawrence Berkeley National Laboratory"/>
            <person name="Harder C.B."/>
            <person name="Miyauchi S."/>
            <person name="Viragh M."/>
            <person name="Kuo A."/>
            <person name="Thoen E."/>
            <person name="Andreopoulos B."/>
            <person name="Lu D."/>
            <person name="Skrede I."/>
            <person name="Drula E."/>
            <person name="Henrissat B."/>
            <person name="Morin E."/>
            <person name="Kohler A."/>
            <person name="Barry K."/>
            <person name="LaButti K."/>
            <person name="Morin E."/>
            <person name="Salamov A."/>
            <person name="Lipzen A."/>
            <person name="Mereny Z."/>
            <person name="Hegedus B."/>
            <person name="Baldrian P."/>
            <person name="Stursova M."/>
            <person name="Weitz H."/>
            <person name="Taylor A."/>
            <person name="Grigoriev I.V."/>
            <person name="Nagy L.G."/>
            <person name="Martin F."/>
            <person name="Kauserud H."/>
        </authorList>
    </citation>
    <scope>NUCLEOTIDE SEQUENCE</scope>
    <source>
        <strain evidence="2">9284</strain>
    </source>
</reference>
<keyword evidence="3" id="KW-1185">Reference proteome</keyword>
<proteinExistence type="predicted"/>
<accession>A0AAD7C677</accession>
<feature type="compositionally biased region" description="Polar residues" evidence="1">
    <location>
        <begin position="131"/>
        <end position="142"/>
    </location>
</feature>
<dbReference type="AlphaFoldDB" id="A0AAD7C677"/>
<name>A0AAD7C677_9AGAR</name>
<feature type="compositionally biased region" description="Polar residues" evidence="1">
    <location>
        <begin position="107"/>
        <end position="124"/>
    </location>
</feature>
<evidence type="ECO:0000256" key="1">
    <source>
        <dbReference type="SAM" id="MobiDB-lite"/>
    </source>
</evidence>
<gene>
    <name evidence="2" type="ORF">FB45DRAFT_1024301</name>
</gene>
<evidence type="ECO:0000313" key="3">
    <source>
        <dbReference type="Proteomes" id="UP001221142"/>
    </source>
</evidence>
<feature type="region of interest" description="Disordered" evidence="1">
    <location>
        <begin position="66"/>
        <end position="149"/>
    </location>
</feature>
<sequence>MDEKTLLVRRTLDATGTDLRSRVGAPADLLQLSGSIHPELYVNLFLADPGEPHDAAHEFLHADTNMNPHERSMGFHPARPPPTRAPYQRRPGEVTDPLAVLHRLAQRPSNGHASPSTAPPSQSHTSKREISSLSAMQHTTVATMPLACR</sequence>
<evidence type="ECO:0000313" key="2">
    <source>
        <dbReference type="EMBL" id="KAJ7639577.1"/>
    </source>
</evidence>
<organism evidence="2 3">
    <name type="scientific">Roridomyces roridus</name>
    <dbReference type="NCBI Taxonomy" id="1738132"/>
    <lineage>
        <taxon>Eukaryota</taxon>
        <taxon>Fungi</taxon>
        <taxon>Dikarya</taxon>
        <taxon>Basidiomycota</taxon>
        <taxon>Agaricomycotina</taxon>
        <taxon>Agaricomycetes</taxon>
        <taxon>Agaricomycetidae</taxon>
        <taxon>Agaricales</taxon>
        <taxon>Marasmiineae</taxon>
        <taxon>Mycenaceae</taxon>
        <taxon>Roridomyces</taxon>
    </lineage>
</organism>